<sequence length="180" mass="19818">MPRSRRVALPPPPKPGPGDLWLSTVKPDDYSRHPKNTAQEVYIEMYVVRHDNPEPSTYFLNPDLYQLYVSAYVPLNSGVPDQHRISPVVLLEKWEGLKNDYDAPSWILWVPNVTKSFVESRAVTAIMFGFLSTHGWNEAAADQIWTWAGAISIGTEAEGALQGLAGGSAAVIEEASPDAA</sequence>
<name>A0A5C3MWW0_9AGAM</name>
<gene>
    <name evidence="2" type="ORF">OE88DRAFT_1737056</name>
</gene>
<accession>A0A5C3MWW0</accession>
<evidence type="ECO:0000313" key="3">
    <source>
        <dbReference type="Proteomes" id="UP000305948"/>
    </source>
</evidence>
<feature type="region of interest" description="Disordered" evidence="1">
    <location>
        <begin position="1"/>
        <end position="21"/>
    </location>
</feature>
<dbReference type="Proteomes" id="UP000305948">
    <property type="component" value="Unassembled WGS sequence"/>
</dbReference>
<dbReference type="EMBL" id="ML213516">
    <property type="protein sequence ID" value="TFK49443.1"/>
    <property type="molecule type" value="Genomic_DNA"/>
</dbReference>
<dbReference type="OrthoDB" id="2749120at2759"/>
<organism evidence="2 3">
    <name type="scientific">Heliocybe sulcata</name>
    <dbReference type="NCBI Taxonomy" id="5364"/>
    <lineage>
        <taxon>Eukaryota</taxon>
        <taxon>Fungi</taxon>
        <taxon>Dikarya</taxon>
        <taxon>Basidiomycota</taxon>
        <taxon>Agaricomycotina</taxon>
        <taxon>Agaricomycetes</taxon>
        <taxon>Gloeophyllales</taxon>
        <taxon>Gloeophyllaceae</taxon>
        <taxon>Heliocybe</taxon>
    </lineage>
</organism>
<reference evidence="2 3" key="1">
    <citation type="journal article" date="2019" name="Nat. Ecol. Evol.">
        <title>Megaphylogeny resolves global patterns of mushroom evolution.</title>
        <authorList>
            <person name="Varga T."/>
            <person name="Krizsan K."/>
            <person name="Foldi C."/>
            <person name="Dima B."/>
            <person name="Sanchez-Garcia M."/>
            <person name="Sanchez-Ramirez S."/>
            <person name="Szollosi G.J."/>
            <person name="Szarkandi J.G."/>
            <person name="Papp V."/>
            <person name="Albert L."/>
            <person name="Andreopoulos W."/>
            <person name="Angelini C."/>
            <person name="Antonin V."/>
            <person name="Barry K.W."/>
            <person name="Bougher N.L."/>
            <person name="Buchanan P."/>
            <person name="Buyck B."/>
            <person name="Bense V."/>
            <person name="Catcheside P."/>
            <person name="Chovatia M."/>
            <person name="Cooper J."/>
            <person name="Damon W."/>
            <person name="Desjardin D."/>
            <person name="Finy P."/>
            <person name="Geml J."/>
            <person name="Haridas S."/>
            <person name="Hughes K."/>
            <person name="Justo A."/>
            <person name="Karasinski D."/>
            <person name="Kautmanova I."/>
            <person name="Kiss B."/>
            <person name="Kocsube S."/>
            <person name="Kotiranta H."/>
            <person name="LaButti K.M."/>
            <person name="Lechner B.E."/>
            <person name="Liimatainen K."/>
            <person name="Lipzen A."/>
            <person name="Lukacs Z."/>
            <person name="Mihaltcheva S."/>
            <person name="Morgado L.N."/>
            <person name="Niskanen T."/>
            <person name="Noordeloos M.E."/>
            <person name="Ohm R.A."/>
            <person name="Ortiz-Santana B."/>
            <person name="Ovrebo C."/>
            <person name="Racz N."/>
            <person name="Riley R."/>
            <person name="Savchenko A."/>
            <person name="Shiryaev A."/>
            <person name="Soop K."/>
            <person name="Spirin V."/>
            <person name="Szebenyi C."/>
            <person name="Tomsovsky M."/>
            <person name="Tulloss R.E."/>
            <person name="Uehling J."/>
            <person name="Grigoriev I.V."/>
            <person name="Vagvolgyi C."/>
            <person name="Papp T."/>
            <person name="Martin F.M."/>
            <person name="Miettinen O."/>
            <person name="Hibbett D.S."/>
            <person name="Nagy L.G."/>
        </authorList>
    </citation>
    <scope>NUCLEOTIDE SEQUENCE [LARGE SCALE GENOMIC DNA]</scope>
    <source>
        <strain evidence="2 3">OMC1185</strain>
    </source>
</reference>
<protein>
    <submittedName>
        <fullName evidence="2">Uncharacterized protein</fullName>
    </submittedName>
</protein>
<evidence type="ECO:0000313" key="2">
    <source>
        <dbReference type="EMBL" id="TFK49443.1"/>
    </source>
</evidence>
<keyword evidence="3" id="KW-1185">Reference proteome</keyword>
<dbReference type="AlphaFoldDB" id="A0A5C3MWW0"/>
<proteinExistence type="predicted"/>
<evidence type="ECO:0000256" key="1">
    <source>
        <dbReference type="SAM" id="MobiDB-lite"/>
    </source>
</evidence>